<gene>
    <name evidence="3" type="ORF">DWQ67_07615</name>
</gene>
<dbReference type="Proteomes" id="UP000273119">
    <property type="component" value="Unassembled WGS sequence"/>
</dbReference>
<protein>
    <submittedName>
        <fullName evidence="3">Uncharacterized protein</fullName>
    </submittedName>
</protein>
<evidence type="ECO:0000256" key="1">
    <source>
        <dbReference type="SAM" id="MobiDB-lite"/>
    </source>
</evidence>
<dbReference type="EMBL" id="QQXL01000004">
    <property type="protein sequence ID" value="RKW70352.1"/>
    <property type="molecule type" value="Genomic_DNA"/>
</dbReference>
<accession>A0A496PIM6</accession>
<proteinExistence type="predicted"/>
<evidence type="ECO:0000313" key="3">
    <source>
        <dbReference type="EMBL" id="RKW70352.1"/>
    </source>
</evidence>
<sequence length="578" mass="59163">MAEEITVGTVLGGRYLVTGEVVATAEGDLVFDGTDQVLNRPVSILMAAPSNATRVAVSAREIAMGTRPSDVQVLDLGLNAASTYLITNTTDAASLLDLVVEADAPYIEPFQTDTLGQQIFGETRSTEPQVYSDDAEYYQELAEEQQRKPLFGGRWGRKNRAEATPETDSQGVIPPEVPLTGAGVSEPVTGPFAAEPMAASQAAAAFPTEPHQDSSPASSASPAASATPEDERTQSVPRAEAAQPAVTPLPPVTVEPTSTLRSDEDAARAAAQRGDANRPASRFPRAAAAPAAGTAAAPDDAASRERQTSAGAVAGAGVGAGVGAGAAAASDTAAKRSAFDAAVGQAPRASVPAAQRSGEDGGNKLTRLIVGLLLVAVLVTGVIFAVQILTRTGEPVPTPVATAPAAPNESEPPASPQATEGPSKVKPKVDDISLAFPSNPESVYSTSNQSLEDAVDGSSSSSFSTYTYKSPVFGGFTKRATFAIELKKESDISAVELAGMNAKGGKVQISVGESDDPDAAQDIFSGSFSGPSLSAEVGAGETMKGKFVFVTITELPQLASPVSAERPYGFQVSEIKVS</sequence>
<feature type="compositionally biased region" description="Low complexity" evidence="1">
    <location>
        <begin position="193"/>
        <end position="205"/>
    </location>
</feature>
<keyword evidence="2" id="KW-1133">Transmembrane helix</keyword>
<organism evidence="3 4">
    <name type="scientific">Galactobacter caseinivorans</name>
    <dbReference type="NCBI Taxonomy" id="2676123"/>
    <lineage>
        <taxon>Bacteria</taxon>
        <taxon>Bacillati</taxon>
        <taxon>Actinomycetota</taxon>
        <taxon>Actinomycetes</taxon>
        <taxon>Micrococcales</taxon>
        <taxon>Micrococcaceae</taxon>
        <taxon>Galactobacter</taxon>
    </lineage>
</organism>
<dbReference type="Gene3D" id="2.60.120.260">
    <property type="entry name" value="Galactose-binding domain-like"/>
    <property type="match status" value="1"/>
</dbReference>
<evidence type="ECO:0000313" key="4">
    <source>
        <dbReference type="Proteomes" id="UP000273119"/>
    </source>
</evidence>
<keyword evidence="2" id="KW-0472">Membrane</keyword>
<dbReference type="RefSeq" id="WP_121485005.1">
    <property type="nucleotide sequence ID" value="NZ_QQXL01000004.1"/>
</dbReference>
<keyword evidence="2" id="KW-0812">Transmembrane</keyword>
<feature type="region of interest" description="Disordered" evidence="1">
    <location>
        <begin position="395"/>
        <end position="432"/>
    </location>
</feature>
<keyword evidence="4" id="KW-1185">Reference proteome</keyword>
<dbReference type="AlphaFoldDB" id="A0A496PIM6"/>
<feature type="compositionally biased region" description="Low complexity" evidence="1">
    <location>
        <begin position="214"/>
        <end position="226"/>
    </location>
</feature>
<feature type="compositionally biased region" description="Low complexity" evidence="1">
    <location>
        <begin position="268"/>
        <end position="300"/>
    </location>
</feature>
<name>A0A496PIM6_9MICC</name>
<feature type="transmembrane region" description="Helical" evidence="2">
    <location>
        <begin position="365"/>
        <end position="389"/>
    </location>
</feature>
<feature type="region of interest" description="Disordered" evidence="1">
    <location>
        <begin position="143"/>
        <end position="309"/>
    </location>
</feature>
<evidence type="ECO:0000256" key="2">
    <source>
        <dbReference type="SAM" id="Phobius"/>
    </source>
</evidence>
<reference evidence="3 4" key="1">
    <citation type="submission" date="2018-07" db="EMBL/GenBank/DDBJ databases">
        <title>Arthrobacter sp. nov., isolated from raw cow's milk with high bacterial count.</title>
        <authorList>
            <person name="Hahne J."/>
            <person name="Isele D."/>
            <person name="Lipski A."/>
        </authorList>
    </citation>
    <scope>NUCLEOTIDE SEQUENCE [LARGE SCALE GENOMIC DNA]</scope>
    <source>
        <strain evidence="3 4">JZ R-183</strain>
    </source>
</reference>
<comment type="caution">
    <text evidence="3">The sequence shown here is derived from an EMBL/GenBank/DDBJ whole genome shotgun (WGS) entry which is preliminary data.</text>
</comment>
<feature type="compositionally biased region" description="Low complexity" evidence="1">
    <location>
        <begin position="399"/>
        <end position="412"/>
    </location>
</feature>